<dbReference type="Proteomes" id="UP000028924">
    <property type="component" value="Unassembled WGS sequence"/>
</dbReference>
<gene>
    <name evidence="1" type="ORF">F751_1135</name>
</gene>
<evidence type="ECO:0000313" key="2">
    <source>
        <dbReference type="Proteomes" id="UP000028924"/>
    </source>
</evidence>
<proteinExistence type="predicted"/>
<keyword evidence="2" id="KW-1185">Reference proteome</keyword>
<evidence type="ECO:0000313" key="1">
    <source>
        <dbReference type="EMBL" id="KFM26999.1"/>
    </source>
</evidence>
<sequence>MPPAASIARRPLDRSQVKAPGCPGCSAVVEHRCCCPQGVGQWYCPVLQCQAPWIL</sequence>
<organism evidence="1 2">
    <name type="scientific">Auxenochlorella protothecoides</name>
    <name type="common">Green microalga</name>
    <name type="synonym">Chlorella protothecoides</name>
    <dbReference type="NCBI Taxonomy" id="3075"/>
    <lineage>
        <taxon>Eukaryota</taxon>
        <taxon>Viridiplantae</taxon>
        <taxon>Chlorophyta</taxon>
        <taxon>core chlorophytes</taxon>
        <taxon>Trebouxiophyceae</taxon>
        <taxon>Chlorellales</taxon>
        <taxon>Chlorellaceae</taxon>
        <taxon>Auxenochlorella</taxon>
    </lineage>
</organism>
<dbReference type="RefSeq" id="XP_011399955.1">
    <property type="nucleotide sequence ID" value="XM_011401653.1"/>
</dbReference>
<dbReference type="EMBL" id="KL662140">
    <property type="protein sequence ID" value="KFM26999.1"/>
    <property type="molecule type" value="Genomic_DNA"/>
</dbReference>
<accession>A0A087SMP5</accession>
<dbReference type="AlphaFoldDB" id="A0A087SMP5"/>
<dbReference type="GeneID" id="23612526"/>
<name>A0A087SMP5_AUXPR</name>
<dbReference type="KEGG" id="apro:F751_1135"/>
<protein>
    <submittedName>
        <fullName evidence="1">Uncharacterized protein</fullName>
    </submittedName>
</protein>
<reference evidence="1 2" key="1">
    <citation type="journal article" date="2014" name="BMC Genomics">
        <title>Oil accumulation mechanisms of the oleaginous microalga Chlorella protothecoides revealed through its genome, transcriptomes, and proteomes.</title>
        <authorList>
            <person name="Gao C."/>
            <person name="Wang Y."/>
            <person name="Shen Y."/>
            <person name="Yan D."/>
            <person name="He X."/>
            <person name="Dai J."/>
            <person name="Wu Q."/>
        </authorList>
    </citation>
    <scope>NUCLEOTIDE SEQUENCE [LARGE SCALE GENOMIC DNA]</scope>
    <source>
        <strain evidence="1 2">0710</strain>
    </source>
</reference>